<dbReference type="HAMAP" id="MF_01984">
    <property type="entry name" value="ubiX_pad"/>
    <property type="match status" value="1"/>
</dbReference>
<feature type="domain" description="Flavoprotein" evidence="7">
    <location>
        <begin position="7"/>
        <end position="179"/>
    </location>
</feature>
<evidence type="ECO:0000313" key="8">
    <source>
        <dbReference type="EMBL" id="VAX17129.1"/>
    </source>
</evidence>
<evidence type="ECO:0000256" key="4">
    <source>
        <dbReference type="ARBA" id="ARBA00022679"/>
    </source>
</evidence>
<keyword evidence="1" id="KW-0637">Prenyltransferase</keyword>
<dbReference type="AlphaFoldDB" id="A0A3B1BG85"/>
<dbReference type="SUPFAM" id="SSF52507">
    <property type="entry name" value="Homo-oligomeric flavin-containing Cys decarboxylases, HFCD"/>
    <property type="match status" value="1"/>
</dbReference>
<reference evidence="8" key="1">
    <citation type="submission" date="2018-06" db="EMBL/GenBank/DDBJ databases">
        <authorList>
            <person name="Zhirakovskaya E."/>
        </authorList>
    </citation>
    <scope>NUCLEOTIDE SEQUENCE</scope>
</reference>
<organism evidence="8">
    <name type="scientific">hydrothermal vent metagenome</name>
    <dbReference type="NCBI Taxonomy" id="652676"/>
    <lineage>
        <taxon>unclassified sequences</taxon>
        <taxon>metagenomes</taxon>
        <taxon>ecological metagenomes</taxon>
    </lineage>
</organism>
<evidence type="ECO:0000256" key="6">
    <source>
        <dbReference type="ARBA" id="ARBA00066834"/>
    </source>
</evidence>
<gene>
    <name evidence="8" type="ORF">MNBD_NITROSPINAE04-271</name>
</gene>
<dbReference type="PANTHER" id="PTHR43374">
    <property type="entry name" value="FLAVIN PRENYLTRANSFERASE"/>
    <property type="match status" value="1"/>
</dbReference>
<evidence type="ECO:0000256" key="2">
    <source>
        <dbReference type="ARBA" id="ARBA00022630"/>
    </source>
</evidence>
<sequence>MKNDRNRLIVGITGASGVIYGIRLLECLKKYAANVETRLIISPSAEKNIGIETDYAIDSVKELADVVDEHNDFTAPVSSGSFKTRGMIVAPCSIRTLSNIANSNNNNLLVRTADVALKEGRKLVLVPRESPLHKGHLELMTKVADIGAIILPPMPAFYHSPKTIDDIIDHTVGKVLDQFDIEHDLFKRWG</sequence>
<dbReference type="GO" id="GO:0016831">
    <property type="term" value="F:carboxy-lyase activity"/>
    <property type="evidence" value="ECO:0007669"/>
    <property type="project" value="TreeGrafter"/>
</dbReference>
<dbReference type="PANTHER" id="PTHR43374:SF1">
    <property type="entry name" value="FLAVIN PRENYLTRANSFERASE PAD1, MITOCHONDRIAL"/>
    <property type="match status" value="1"/>
</dbReference>
<dbReference type="InterPro" id="IPR003382">
    <property type="entry name" value="Flavoprotein"/>
</dbReference>
<protein>
    <recommendedName>
        <fullName evidence="6">flavin prenyltransferase</fullName>
        <ecNumber evidence="6">2.5.1.129</ecNumber>
    </recommendedName>
</protein>
<dbReference type="InterPro" id="IPR036551">
    <property type="entry name" value="Flavin_trans-like"/>
</dbReference>
<keyword evidence="3" id="KW-0288">FMN</keyword>
<dbReference type="Pfam" id="PF02441">
    <property type="entry name" value="Flavoprotein"/>
    <property type="match status" value="1"/>
</dbReference>
<dbReference type="NCBIfam" id="NF004685">
    <property type="entry name" value="PRK06029.1"/>
    <property type="match status" value="1"/>
</dbReference>
<keyword evidence="4 8" id="KW-0808">Transferase</keyword>
<dbReference type="FunFam" id="3.40.50.1950:FF:000001">
    <property type="entry name" value="Flavin prenyltransferase UbiX"/>
    <property type="match status" value="1"/>
</dbReference>
<proteinExistence type="inferred from homology"/>
<dbReference type="EMBL" id="UOGA01000086">
    <property type="protein sequence ID" value="VAX17129.1"/>
    <property type="molecule type" value="Genomic_DNA"/>
</dbReference>
<evidence type="ECO:0000256" key="1">
    <source>
        <dbReference type="ARBA" id="ARBA00022602"/>
    </source>
</evidence>
<evidence type="ECO:0000259" key="7">
    <source>
        <dbReference type="Pfam" id="PF02441"/>
    </source>
</evidence>
<dbReference type="InterPro" id="IPR004507">
    <property type="entry name" value="UbiX-like"/>
</dbReference>
<dbReference type="Gene3D" id="3.40.50.1950">
    <property type="entry name" value="Flavin prenyltransferase-like"/>
    <property type="match status" value="1"/>
</dbReference>
<name>A0A3B1BG85_9ZZZZ</name>
<dbReference type="EC" id="2.5.1.129" evidence="6"/>
<accession>A0A3B1BG85</accession>
<keyword evidence="2" id="KW-0285">Flavoprotein</keyword>
<evidence type="ECO:0000256" key="5">
    <source>
        <dbReference type="ARBA" id="ARBA00060793"/>
    </source>
</evidence>
<dbReference type="GO" id="GO:0106141">
    <property type="term" value="F:flavin prenyltransferase activity"/>
    <property type="evidence" value="ECO:0007669"/>
    <property type="project" value="UniProtKB-EC"/>
</dbReference>
<dbReference type="NCBIfam" id="TIGR00421">
    <property type="entry name" value="ubiX_pad"/>
    <property type="match status" value="1"/>
</dbReference>
<evidence type="ECO:0000256" key="3">
    <source>
        <dbReference type="ARBA" id="ARBA00022643"/>
    </source>
</evidence>
<comment type="similarity">
    <text evidence="5">Belongs to the UbiX/PAD1 family.</text>
</comment>